<evidence type="ECO:0000259" key="10">
    <source>
        <dbReference type="Pfam" id="PF02518"/>
    </source>
</evidence>
<keyword evidence="9" id="KW-0472">Membrane</keyword>
<proteinExistence type="predicted"/>
<feature type="transmembrane region" description="Helical" evidence="9">
    <location>
        <begin position="63"/>
        <end position="83"/>
    </location>
</feature>
<dbReference type="InterPro" id="IPR011712">
    <property type="entry name" value="Sig_transdc_His_kin_sub3_dim/P"/>
</dbReference>
<dbReference type="InterPro" id="IPR050482">
    <property type="entry name" value="Sensor_HK_TwoCompSys"/>
</dbReference>
<evidence type="ECO:0000259" key="11">
    <source>
        <dbReference type="Pfam" id="PF07730"/>
    </source>
</evidence>
<dbReference type="EC" id="2.7.13.3" evidence="2"/>
<feature type="transmembrane region" description="Helical" evidence="9">
    <location>
        <begin position="37"/>
        <end position="57"/>
    </location>
</feature>
<keyword evidence="5" id="KW-0547">Nucleotide-binding</keyword>
<keyword evidence="7" id="KW-0067">ATP-binding</keyword>
<dbReference type="GO" id="GO:0016301">
    <property type="term" value="F:kinase activity"/>
    <property type="evidence" value="ECO:0007669"/>
    <property type="project" value="UniProtKB-KW"/>
</dbReference>
<keyword evidence="14" id="KW-1185">Reference proteome</keyword>
<evidence type="ECO:0000256" key="4">
    <source>
        <dbReference type="ARBA" id="ARBA00022679"/>
    </source>
</evidence>
<keyword evidence="8" id="KW-0902">Two-component regulatory system</keyword>
<name>A0ABW2AB21_9MICO</name>
<evidence type="ECO:0000256" key="7">
    <source>
        <dbReference type="ARBA" id="ARBA00022840"/>
    </source>
</evidence>
<evidence type="ECO:0000256" key="3">
    <source>
        <dbReference type="ARBA" id="ARBA00022553"/>
    </source>
</evidence>
<gene>
    <name evidence="13" type="ORF">ACFQDH_01865</name>
</gene>
<feature type="domain" description="Putative sensor" evidence="12">
    <location>
        <begin position="38"/>
        <end position="219"/>
    </location>
</feature>
<organism evidence="13 14">
    <name type="scientific">Flexivirga alba</name>
    <dbReference type="NCBI Taxonomy" id="702742"/>
    <lineage>
        <taxon>Bacteria</taxon>
        <taxon>Bacillati</taxon>
        <taxon>Actinomycetota</taxon>
        <taxon>Actinomycetes</taxon>
        <taxon>Micrococcales</taxon>
        <taxon>Dermacoccaceae</taxon>
        <taxon>Flexivirga</taxon>
    </lineage>
</organism>
<evidence type="ECO:0000256" key="8">
    <source>
        <dbReference type="ARBA" id="ARBA00023012"/>
    </source>
</evidence>
<dbReference type="InterPro" id="IPR003594">
    <property type="entry name" value="HATPase_dom"/>
</dbReference>
<keyword evidence="3" id="KW-0597">Phosphoprotein</keyword>
<evidence type="ECO:0000256" key="6">
    <source>
        <dbReference type="ARBA" id="ARBA00022777"/>
    </source>
</evidence>
<keyword evidence="9" id="KW-1133">Transmembrane helix</keyword>
<dbReference type="SUPFAM" id="SSF55874">
    <property type="entry name" value="ATPase domain of HSP90 chaperone/DNA topoisomerase II/histidine kinase"/>
    <property type="match status" value="1"/>
</dbReference>
<protein>
    <recommendedName>
        <fullName evidence="2">histidine kinase</fullName>
        <ecNumber evidence="2">2.7.13.3</ecNumber>
    </recommendedName>
</protein>
<evidence type="ECO:0000313" key="14">
    <source>
        <dbReference type="Proteomes" id="UP001596298"/>
    </source>
</evidence>
<accession>A0ABW2AB21</accession>
<dbReference type="InterPro" id="IPR025828">
    <property type="entry name" value="Put_sensor_dom"/>
</dbReference>
<evidence type="ECO:0000256" key="2">
    <source>
        <dbReference type="ARBA" id="ARBA00012438"/>
    </source>
</evidence>
<keyword evidence="6 13" id="KW-0418">Kinase</keyword>
<dbReference type="PANTHER" id="PTHR24421:SF10">
    <property type="entry name" value="NITRATE_NITRITE SENSOR PROTEIN NARQ"/>
    <property type="match status" value="1"/>
</dbReference>
<dbReference type="Gene3D" id="3.30.565.10">
    <property type="entry name" value="Histidine kinase-like ATPase, C-terminal domain"/>
    <property type="match status" value="1"/>
</dbReference>
<dbReference type="Pfam" id="PF13796">
    <property type="entry name" value="Sensor"/>
    <property type="match status" value="1"/>
</dbReference>
<dbReference type="InterPro" id="IPR036890">
    <property type="entry name" value="HATPase_C_sf"/>
</dbReference>
<evidence type="ECO:0000313" key="13">
    <source>
        <dbReference type="EMBL" id="MFC6704047.1"/>
    </source>
</evidence>
<feature type="transmembrane region" description="Helical" evidence="9">
    <location>
        <begin position="182"/>
        <end position="208"/>
    </location>
</feature>
<comment type="catalytic activity">
    <reaction evidence="1">
        <text>ATP + protein L-histidine = ADP + protein N-phospho-L-histidine.</text>
        <dbReference type="EC" id="2.7.13.3"/>
    </reaction>
</comment>
<keyword evidence="4" id="KW-0808">Transferase</keyword>
<dbReference type="Pfam" id="PF07730">
    <property type="entry name" value="HisKA_3"/>
    <property type="match status" value="1"/>
</dbReference>
<evidence type="ECO:0000259" key="12">
    <source>
        <dbReference type="Pfam" id="PF13796"/>
    </source>
</evidence>
<dbReference type="RefSeq" id="WP_382397929.1">
    <property type="nucleotide sequence ID" value="NZ_JBHSWH010000001.1"/>
</dbReference>
<reference evidence="14" key="1">
    <citation type="journal article" date="2019" name="Int. J. Syst. Evol. Microbiol.">
        <title>The Global Catalogue of Microorganisms (GCM) 10K type strain sequencing project: providing services to taxonomists for standard genome sequencing and annotation.</title>
        <authorList>
            <consortium name="The Broad Institute Genomics Platform"/>
            <consortium name="The Broad Institute Genome Sequencing Center for Infectious Disease"/>
            <person name="Wu L."/>
            <person name="Ma J."/>
        </authorList>
    </citation>
    <scope>NUCLEOTIDE SEQUENCE [LARGE SCALE GENOMIC DNA]</scope>
    <source>
        <strain evidence="14">CCUG 58127</strain>
    </source>
</reference>
<dbReference type="CDD" id="cd16917">
    <property type="entry name" value="HATPase_UhpB-NarQ-NarX-like"/>
    <property type="match status" value="1"/>
</dbReference>
<feature type="domain" description="Histidine kinase/HSP90-like ATPase" evidence="10">
    <location>
        <begin position="348"/>
        <end position="433"/>
    </location>
</feature>
<feature type="domain" description="Signal transduction histidine kinase subgroup 3 dimerisation and phosphoacceptor" evidence="11">
    <location>
        <begin position="247"/>
        <end position="310"/>
    </location>
</feature>
<dbReference type="PANTHER" id="PTHR24421">
    <property type="entry name" value="NITRATE/NITRITE SENSOR PROTEIN NARX-RELATED"/>
    <property type="match status" value="1"/>
</dbReference>
<feature type="transmembrane region" description="Helical" evidence="9">
    <location>
        <begin position="123"/>
        <end position="150"/>
    </location>
</feature>
<evidence type="ECO:0000256" key="9">
    <source>
        <dbReference type="SAM" id="Phobius"/>
    </source>
</evidence>
<dbReference type="EMBL" id="JBHSWH010000001">
    <property type="protein sequence ID" value="MFC6704047.1"/>
    <property type="molecule type" value="Genomic_DNA"/>
</dbReference>
<evidence type="ECO:0000256" key="1">
    <source>
        <dbReference type="ARBA" id="ARBA00000085"/>
    </source>
</evidence>
<evidence type="ECO:0000256" key="5">
    <source>
        <dbReference type="ARBA" id="ARBA00022741"/>
    </source>
</evidence>
<keyword evidence="9" id="KW-0812">Transmembrane</keyword>
<sequence length="434" mass="46180">MAYSQVMSDDAQAGTHPVGQLGNGRPGLVRRTLTSSLYLLLAWPFQLTVFIVNVTLVSTAFSILLAPLSIPLAIGCASGAAAVERRMVSRWVGLDAPPAHRLARAPQERWANYFVRVVSSPSVWLEVVWTLVSWIVSTITWVLAITWWSIAIAATTWPAYGWIIHGRNGNQDLADIVGAHSFAAAAALNVLIGLIFLVTLPVVMIGLARAQGLMSTALLGRAQQEAKIVELTQSRAAGRVAESTQLARLERDIHDGPQQRLVRLKMDLARMERQVGDDSHAILGLRAAIASTQETLDELRALSKGIAPPVLSDRGLVAAVREAAGRATIPVTVEAELHEVILPPHLEQAAYFVVSEALTNTAKHSEARSGLVSLQVNGIDLVVSVTDDGQGGAHLSKGSGLVGLQNRVRSVGGTLTIDSPVGGPTTVLAVIPLT</sequence>
<dbReference type="Pfam" id="PF02518">
    <property type="entry name" value="HATPase_c"/>
    <property type="match status" value="1"/>
</dbReference>
<dbReference type="Proteomes" id="UP001596298">
    <property type="component" value="Unassembled WGS sequence"/>
</dbReference>
<comment type="caution">
    <text evidence="13">The sequence shown here is derived from an EMBL/GenBank/DDBJ whole genome shotgun (WGS) entry which is preliminary data.</text>
</comment>